<feature type="domain" description="HTH lysR-type" evidence="5">
    <location>
        <begin position="4"/>
        <end position="61"/>
    </location>
</feature>
<dbReference type="GO" id="GO:0003700">
    <property type="term" value="F:DNA-binding transcription factor activity"/>
    <property type="evidence" value="ECO:0007669"/>
    <property type="project" value="InterPro"/>
</dbReference>
<evidence type="ECO:0000313" key="6">
    <source>
        <dbReference type="EMBL" id="ANJ55402.1"/>
    </source>
</evidence>
<name>A0A191YRA5_9PSED</name>
<dbReference type="Gene3D" id="3.40.190.290">
    <property type="match status" value="1"/>
</dbReference>
<sequence length="297" mass="32790">MHTWDWDDLRLILAVAEHKSFAAAGRALHLNHTTVLRRINAFEKLHAIRLFDRLSTGYTMTDAGEELLQTAQIMNIAVSELSRKLEGKDLRLEGILRITTCDTLMASILPKALGGFSELHPEISLEVTTGNFISDLAQRHADVAIRTSDSPPDTLIGRRIADVRFAVYAARGFSERHGSVDPAHFNRWLAPDLALGQMDIAKWLRASVPATSIVFKADSLVTLRQAALGGLGIAALPCYLGDSTPGLERVPFVELNALKTGLWVLTHQDLRHTARVQAFTRFLNEALQRSWPGPTTA</sequence>
<dbReference type="PANTHER" id="PTHR30537:SF3">
    <property type="entry name" value="TRANSCRIPTIONAL REGULATORY PROTEIN"/>
    <property type="match status" value="1"/>
</dbReference>
<dbReference type="RefSeq" id="WP_064676937.1">
    <property type="nucleotide sequence ID" value="NZ_CP014870.1"/>
</dbReference>
<dbReference type="AlphaFoldDB" id="A0A191YRA5"/>
<dbReference type="SUPFAM" id="SSF53850">
    <property type="entry name" value="Periplasmic binding protein-like II"/>
    <property type="match status" value="1"/>
</dbReference>
<dbReference type="STRING" id="1853130.PMA3_09690"/>
<dbReference type="InterPro" id="IPR036390">
    <property type="entry name" value="WH_DNA-bd_sf"/>
</dbReference>
<dbReference type="Pfam" id="PF00126">
    <property type="entry name" value="HTH_1"/>
    <property type="match status" value="1"/>
</dbReference>
<keyword evidence="2" id="KW-0805">Transcription regulation</keyword>
<dbReference type="InterPro" id="IPR005119">
    <property type="entry name" value="LysR_subst-bd"/>
</dbReference>
<dbReference type="EMBL" id="CP014870">
    <property type="protein sequence ID" value="ANJ55402.1"/>
    <property type="molecule type" value="Genomic_DNA"/>
</dbReference>
<keyword evidence="4" id="KW-0804">Transcription</keyword>
<proteinExistence type="inferred from homology"/>
<dbReference type="OrthoDB" id="570111at2"/>
<evidence type="ECO:0000259" key="5">
    <source>
        <dbReference type="PROSITE" id="PS50931"/>
    </source>
</evidence>
<evidence type="ECO:0000313" key="7">
    <source>
        <dbReference type="Proteomes" id="UP000078354"/>
    </source>
</evidence>
<comment type="similarity">
    <text evidence="1">Belongs to the LysR transcriptional regulatory family.</text>
</comment>
<protein>
    <recommendedName>
        <fullName evidence="5">HTH lysR-type domain-containing protein</fullName>
    </recommendedName>
</protein>
<dbReference type="PANTHER" id="PTHR30537">
    <property type="entry name" value="HTH-TYPE TRANSCRIPTIONAL REGULATOR"/>
    <property type="match status" value="1"/>
</dbReference>
<dbReference type="GO" id="GO:0006351">
    <property type="term" value="P:DNA-templated transcription"/>
    <property type="evidence" value="ECO:0007669"/>
    <property type="project" value="TreeGrafter"/>
</dbReference>
<dbReference type="InterPro" id="IPR058163">
    <property type="entry name" value="LysR-type_TF_proteobact-type"/>
</dbReference>
<reference evidence="6 7" key="1">
    <citation type="journal article" date="2018" name="Syst. Appl. Microbiol.">
        <title>Pseudomonas silesiensis sp. nov. strain A3T isolated from a biological pesticide sewage treatment plant and analysis of the complete genome sequence.</title>
        <authorList>
            <person name="Kaminski M.A."/>
            <person name="Furmanczyk E.M."/>
            <person name="Sobczak A."/>
            <person name="Dziembowski A."/>
            <person name="Lipinski L."/>
        </authorList>
    </citation>
    <scope>NUCLEOTIDE SEQUENCE [LARGE SCALE GENOMIC DNA]</scope>
    <source>
        <strain evidence="6 7">A3</strain>
    </source>
</reference>
<evidence type="ECO:0000256" key="3">
    <source>
        <dbReference type="ARBA" id="ARBA00023125"/>
    </source>
</evidence>
<gene>
    <name evidence="6" type="ORF">PMA3_09690</name>
</gene>
<dbReference type="GO" id="GO:0043565">
    <property type="term" value="F:sequence-specific DNA binding"/>
    <property type="evidence" value="ECO:0007669"/>
    <property type="project" value="TreeGrafter"/>
</dbReference>
<evidence type="ECO:0000256" key="1">
    <source>
        <dbReference type="ARBA" id="ARBA00009437"/>
    </source>
</evidence>
<dbReference type="PROSITE" id="PS50931">
    <property type="entry name" value="HTH_LYSR"/>
    <property type="match status" value="1"/>
</dbReference>
<keyword evidence="7" id="KW-1185">Reference proteome</keyword>
<evidence type="ECO:0000256" key="4">
    <source>
        <dbReference type="ARBA" id="ARBA00023163"/>
    </source>
</evidence>
<dbReference type="Gene3D" id="1.10.10.10">
    <property type="entry name" value="Winged helix-like DNA-binding domain superfamily/Winged helix DNA-binding domain"/>
    <property type="match status" value="1"/>
</dbReference>
<dbReference type="Pfam" id="PF03466">
    <property type="entry name" value="LysR_substrate"/>
    <property type="match status" value="1"/>
</dbReference>
<dbReference type="SUPFAM" id="SSF46785">
    <property type="entry name" value="Winged helix' DNA-binding domain"/>
    <property type="match status" value="1"/>
</dbReference>
<dbReference type="InterPro" id="IPR036388">
    <property type="entry name" value="WH-like_DNA-bd_sf"/>
</dbReference>
<dbReference type="Proteomes" id="UP000078354">
    <property type="component" value="Chromosome"/>
</dbReference>
<accession>A0A191YRA5</accession>
<dbReference type="InterPro" id="IPR000847">
    <property type="entry name" value="LysR_HTH_N"/>
</dbReference>
<evidence type="ECO:0000256" key="2">
    <source>
        <dbReference type="ARBA" id="ARBA00023015"/>
    </source>
</evidence>
<keyword evidence="3" id="KW-0238">DNA-binding</keyword>
<dbReference type="KEGG" id="psil:PMA3_09690"/>
<organism evidence="6 7">
    <name type="scientific">Pseudomonas silesiensis</name>
    <dbReference type="NCBI Taxonomy" id="1853130"/>
    <lineage>
        <taxon>Bacteria</taxon>
        <taxon>Pseudomonadati</taxon>
        <taxon>Pseudomonadota</taxon>
        <taxon>Gammaproteobacteria</taxon>
        <taxon>Pseudomonadales</taxon>
        <taxon>Pseudomonadaceae</taxon>
        <taxon>Pseudomonas</taxon>
    </lineage>
</organism>